<dbReference type="SUPFAM" id="SSF52317">
    <property type="entry name" value="Class I glutamine amidotransferase-like"/>
    <property type="match status" value="1"/>
</dbReference>
<dbReference type="OrthoDB" id="7388at2157"/>
<evidence type="ECO:0000313" key="3">
    <source>
        <dbReference type="Proteomes" id="UP000001901"/>
    </source>
</evidence>
<dbReference type="eggNOG" id="arCOG00087">
    <property type="taxonomic scope" value="Archaea"/>
</dbReference>
<sequence length="180" mass="20842">MIAVISTCKYKLSEEEFVRPIVEIVRECKLNYRIVRYTEKIDVRDCSKVIICGTALRDYDYLNYIDSFEQLLDFEGCVLGICAGYHILATLFSNELEKVKKMGVYNVEVTRDNPLIEKGSMKSYFLHAYALRSINDSLECLAVQNDEVCMFRVEGIDFYGVSFYPEVLNREIVVNFLNFG</sequence>
<dbReference type="EMBL" id="CP001857">
    <property type="protein sequence ID" value="ADB57743.1"/>
    <property type="molecule type" value="Genomic_DNA"/>
</dbReference>
<dbReference type="InterPro" id="IPR029062">
    <property type="entry name" value="Class_I_gatase-like"/>
</dbReference>
<dbReference type="Gene3D" id="3.40.50.880">
    <property type="match status" value="1"/>
</dbReference>
<feature type="domain" description="Glutamine amidotransferase" evidence="1">
    <location>
        <begin position="16"/>
        <end position="170"/>
    </location>
</feature>
<name>D2RHG8_ARCPA</name>
<dbReference type="InterPro" id="IPR017926">
    <property type="entry name" value="GATASE"/>
</dbReference>
<dbReference type="RefSeq" id="WP_012940079.1">
    <property type="nucleotide sequence ID" value="NC_013741.1"/>
</dbReference>
<dbReference type="PaxDb" id="572546-Arcpr_0679"/>
<dbReference type="Proteomes" id="UP000001901">
    <property type="component" value="Chromosome"/>
</dbReference>
<protein>
    <recommendedName>
        <fullName evidence="1">Glutamine amidotransferase domain-containing protein</fullName>
    </recommendedName>
</protein>
<dbReference type="GeneID" id="8739339"/>
<keyword evidence="3" id="KW-1185">Reference proteome</keyword>
<evidence type="ECO:0000259" key="1">
    <source>
        <dbReference type="Pfam" id="PF00117"/>
    </source>
</evidence>
<accession>D2RHG8</accession>
<dbReference type="AlphaFoldDB" id="D2RHG8"/>
<dbReference type="STRING" id="572546.Arcpr_0679"/>
<dbReference type="HOGENOM" id="CLU_1431666_0_0_2"/>
<dbReference type="PROSITE" id="PS51273">
    <property type="entry name" value="GATASE_TYPE_1"/>
    <property type="match status" value="1"/>
</dbReference>
<dbReference type="Pfam" id="PF00117">
    <property type="entry name" value="GATase"/>
    <property type="match status" value="1"/>
</dbReference>
<dbReference type="KEGG" id="apo:Arcpr_0679"/>
<organism evidence="2 3">
    <name type="scientific">Archaeoglobus profundus (strain DSM 5631 / JCM 9629 / NBRC 100127 / Av18)</name>
    <dbReference type="NCBI Taxonomy" id="572546"/>
    <lineage>
        <taxon>Archaea</taxon>
        <taxon>Methanobacteriati</taxon>
        <taxon>Methanobacteriota</taxon>
        <taxon>Archaeoglobi</taxon>
        <taxon>Archaeoglobales</taxon>
        <taxon>Archaeoglobaceae</taxon>
        <taxon>Archaeoglobus</taxon>
    </lineage>
</organism>
<evidence type="ECO:0000313" key="2">
    <source>
        <dbReference type="EMBL" id="ADB57743.1"/>
    </source>
</evidence>
<reference evidence="2 3" key="1">
    <citation type="journal article" date="2010" name="Stand. Genomic Sci.">
        <title>Complete genome sequence of Archaeoglobus profundus type strain (AV18).</title>
        <authorList>
            <person name="von Jan M."/>
            <person name="Lapidus A."/>
            <person name="Del Rio T.G."/>
            <person name="Copeland A."/>
            <person name="Tice H."/>
            <person name="Cheng J.F."/>
            <person name="Lucas S."/>
            <person name="Chen F."/>
            <person name="Nolan M."/>
            <person name="Goodwin L."/>
            <person name="Han C."/>
            <person name="Pitluck S."/>
            <person name="Liolios K."/>
            <person name="Ivanova N."/>
            <person name="Mavromatis K."/>
            <person name="Ovchinnikova G."/>
            <person name="Chertkov O."/>
            <person name="Pati A."/>
            <person name="Chen A."/>
            <person name="Palaniappan K."/>
            <person name="Land M."/>
            <person name="Hauser L."/>
            <person name="Chang Y.J."/>
            <person name="Jeffries C.D."/>
            <person name="Saunders E."/>
            <person name="Brettin T."/>
            <person name="Detter J.C."/>
            <person name="Chain P."/>
            <person name="Eichinger K."/>
            <person name="Huber H."/>
            <person name="Spring S."/>
            <person name="Rohde M."/>
            <person name="Goker M."/>
            <person name="Wirth R."/>
            <person name="Woyke T."/>
            <person name="Bristow J."/>
            <person name="Eisen J.A."/>
            <person name="Markowitz V."/>
            <person name="Hugenholtz P."/>
            <person name="Kyrpides N.C."/>
            <person name="Klenk H.P."/>
        </authorList>
    </citation>
    <scope>NUCLEOTIDE SEQUENCE [LARGE SCALE GENOMIC DNA]</scope>
    <source>
        <strain evidence="3">DSM 5631 / JCM 9629 / NBRC 100127 / Av18</strain>
    </source>
</reference>
<proteinExistence type="predicted"/>
<gene>
    <name evidence="2" type="ordered locus">Arcpr_0679</name>
</gene>